<keyword evidence="2" id="KW-1185">Reference proteome</keyword>
<name>A0ABP8JGC3_9MICO</name>
<proteinExistence type="predicted"/>
<organism evidence="1 2">
    <name type="scientific">Ornithinibacter aureus</name>
    <dbReference type="NCBI Taxonomy" id="622664"/>
    <lineage>
        <taxon>Bacteria</taxon>
        <taxon>Bacillati</taxon>
        <taxon>Actinomycetota</taxon>
        <taxon>Actinomycetes</taxon>
        <taxon>Micrococcales</taxon>
        <taxon>Intrasporangiaceae</taxon>
        <taxon>Ornithinibacter</taxon>
    </lineage>
</organism>
<evidence type="ECO:0000313" key="1">
    <source>
        <dbReference type="EMBL" id="GAA4390458.1"/>
    </source>
</evidence>
<dbReference type="Pfam" id="PF14013">
    <property type="entry name" value="MT0933_antitox"/>
    <property type="match status" value="1"/>
</dbReference>
<dbReference type="Proteomes" id="UP001500390">
    <property type="component" value="Unassembled WGS sequence"/>
</dbReference>
<dbReference type="EMBL" id="BAABFX010000013">
    <property type="protein sequence ID" value="GAA4390458.1"/>
    <property type="molecule type" value="Genomic_DNA"/>
</dbReference>
<dbReference type="RefSeq" id="WP_159898561.1">
    <property type="nucleotide sequence ID" value="NZ_BAABFX010000013.1"/>
</dbReference>
<reference evidence="2" key="1">
    <citation type="journal article" date="2019" name="Int. J. Syst. Evol. Microbiol.">
        <title>The Global Catalogue of Microorganisms (GCM) 10K type strain sequencing project: providing services to taxonomists for standard genome sequencing and annotation.</title>
        <authorList>
            <consortium name="The Broad Institute Genomics Platform"/>
            <consortium name="The Broad Institute Genome Sequencing Center for Infectious Disease"/>
            <person name="Wu L."/>
            <person name="Ma J."/>
        </authorList>
    </citation>
    <scope>NUCLEOTIDE SEQUENCE [LARGE SCALE GENOMIC DNA]</scope>
    <source>
        <strain evidence="2">JCM 17738</strain>
    </source>
</reference>
<protein>
    <recommendedName>
        <fullName evidence="3">Antitoxin</fullName>
    </recommendedName>
</protein>
<dbReference type="InterPro" id="IPR028037">
    <property type="entry name" value="Antitoxin_Rv0909/MT0933"/>
</dbReference>
<sequence length="62" mass="6487">MNIFDSAKEKLAELTETHGDQVESISDHAIDKVGDLADEKTGGQFAEHVDTAQSAADGAIGT</sequence>
<gene>
    <name evidence="1" type="ORF">GCM10023153_07540</name>
</gene>
<accession>A0ABP8JGC3</accession>
<evidence type="ECO:0008006" key="3">
    <source>
        <dbReference type="Google" id="ProtNLM"/>
    </source>
</evidence>
<comment type="caution">
    <text evidence="1">The sequence shown here is derived from an EMBL/GenBank/DDBJ whole genome shotgun (WGS) entry which is preliminary data.</text>
</comment>
<evidence type="ECO:0000313" key="2">
    <source>
        <dbReference type="Proteomes" id="UP001500390"/>
    </source>
</evidence>